<dbReference type="AlphaFoldDB" id="I0YQZ9"/>
<feature type="chain" id="PRO_5003637210" evidence="4">
    <location>
        <begin position="18"/>
        <end position="461"/>
    </location>
</feature>
<dbReference type="Pfam" id="PF07687">
    <property type="entry name" value="M20_dimer"/>
    <property type="match status" value="1"/>
</dbReference>
<dbReference type="Gene3D" id="3.30.70.360">
    <property type="match status" value="1"/>
</dbReference>
<evidence type="ECO:0000256" key="3">
    <source>
        <dbReference type="ARBA" id="ARBA00022801"/>
    </source>
</evidence>
<evidence type="ECO:0000256" key="1">
    <source>
        <dbReference type="ARBA" id="ARBA00022670"/>
    </source>
</evidence>
<feature type="signal peptide" evidence="4">
    <location>
        <begin position="1"/>
        <end position="17"/>
    </location>
</feature>
<name>I0YQZ9_COCSC</name>
<comment type="caution">
    <text evidence="6">The sequence shown here is derived from an EMBL/GenBank/DDBJ whole genome shotgun (WGS) entry which is preliminary data.</text>
</comment>
<dbReference type="Proteomes" id="UP000007264">
    <property type="component" value="Unassembled WGS sequence"/>
</dbReference>
<keyword evidence="2" id="KW-0479">Metal-binding</keyword>
<gene>
    <name evidence="6" type="ORF">COCSUDRAFT_18355</name>
</gene>
<reference evidence="6 7" key="1">
    <citation type="journal article" date="2012" name="Genome Biol.">
        <title>The genome of the polar eukaryotic microalga coccomyxa subellipsoidea reveals traits of cold adaptation.</title>
        <authorList>
            <person name="Blanc G."/>
            <person name="Agarkova I."/>
            <person name="Grimwood J."/>
            <person name="Kuo A."/>
            <person name="Brueggeman A."/>
            <person name="Dunigan D."/>
            <person name="Gurnon J."/>
            <person name="Ladunga I."/>
            <person name="Lindquist E."/>
            <person name="Lucas S."/>
            <person name="Pangilinan J."/>
            <person name="Proschold T."/>
            <person name="Salamov A."/>
            <person name="Schmutz J."/>
            <person name="Weeks D."/>
            <person name="Yamada T."/>
            <person name="Claverie J.M."/>
            <person name="Grigoriev I."/>
            <person name="Van Etten J."/>
            <person name="Lomsadze A."/>
            <person name="Borodovsky M."/>
        </authorList>
    </citation>
    <scope>NUCLEOTIDE SEQUENCE [LARGE SCALE GENOMIC DNA]</scope>
    <source>
        <strain evidence="6 7">C-169</strain>
    </source>
</reference>
<dbReference type="RefSeq" id="XP_005645362.1">
    <property type="nucleotide sequence ID" value="XM_005645305.1"/>
</dbReference>
<dbReference type="OrthoDB" id="3064516at2759"/>
<evidence type="ECO:0000256" key="2">
    <source>
        <dbReference type="ARBA" id="ARBA00022723"/>
    </source>
</evidence>
<sequence>MWPAVTFTATAIALISTIVIHFQDQTSDPVAKFASQNLKKYDDDLIQLAKIASISSLPEHNADILKAAEWLVPRLKAAELEDVRILQTKGQPAVYGQWLHAAGAPTVLIYGHYDVQPVDPLELWTSPPFNPTVTRTGKGQGYFRGRGVSDDKGGLLQPVQAVEAYLKTKKALPVNVKFLLEGQEEIGSPNLAELLAEHKELLAADMALSADGGQISETQAGVVLGLRGGVAFEVEAQTVGQDLHSGLKGGSVQNPIHALAQFVADLHAPNGSVAVDGFYDLLDVVCVEQRVNARRWLRPTLEVVGIYGGFSGVGIKTIVPSKATAKISCRLVPDQDPDHVMSALKRHVDTHAPAQTRLTFTPLPFRAHPYIMPRDTVANRAAAKVLGGLFGTVKFYRDGGSIPALALFKEHLNLFMTCFSFGLPDDNIHSPNERFRVSMYDKGREAWIRMLQEIANQAASA</sequence>
<dbReference type="SUPFAM" id="SSF55031">
    <property type="entry name" value="Bacterial exopeptidase dimerisation domain"/>
    <property type="match status" value="1"/>
</dbReference>
<dbReference type="KEGG" id="csl:COCSUDRAFT_18355"/>
<dbReference type="Pfam" id="PF01546">
    <property type="entry name" value="Peptidase_M20"/>
    <property type="match status" value="1"/>
</dbReference>
<evidence type="ECO:0000313" key="7">
    <source>
        <dbReference type="Proteomes" id="UP000007264"/>
    </source>
</evidence>
<organism evidence="6 7">
    <name type="scientific">Coccomyxa subellipsoidea (strain C-169)</name>
    <name type="common">Green microalga</name>
    <dbReference type="NCBI Taxonomy" id="574566"/>
    <lineage>
        <taxon>Eukaryota</taxon>
        <taxon>Viridiplantae</taxon>
        <taxon>Chlorophyta</taxon>
        <taxon>core chlorophytes</taxon>
        <taxon>Trebouxiophyceae</taxon>
        <taxon>Trebouxiophyceae incertae sedis</taxon>
        <taxon>Coccomyxaceae</taxon>
        <taxon>Coccomyxa</taxon>
        <taxon>Coccomyxa subellipsoidea</taxon>
    </lineage>
</organism>
<accession>I0YQZ9</accession>
<dbReference type="EMBL" id="AGSI01000014">
    <property type="protein sequence ID" value="EIE20818.1"/>
    <property type="molecule type" value="Genomic_DNA"/>
</dbReference>
<dbReference type="PANTHER" id="PTHR43270">
    <property type="entry name" value="BETA-ALA-HIS DIPEPTIDASE"/>
    <property type="match status" value="1"/>
</dbReference>
<dbReference type="InterPro" id="IPR036264">
    <property type="entry name" value="Bact_exopeptidase_dim_dom"/>
</dbReference>
<dbReference type="InterPro" id="IPR011650">
    <property type="entry name" value="Peptidase_M20_dimer"/>
</dbReference>
<proteinExistence type="predicted"/>
<evidence type="ECO:0000313" key="6">
    <source>
        <dbReference type="EMBL" id="EIE20818.1"/>
    </source>
</evidence>
<keyword evidence="7" id="KW-1185">Reference proteome</keyword>
<dbReference type="GeneID" id="17038797"/>
<dbReference type="SUPFAM" id="SSF53187">
    <property type="entry name" value="Zn-dependent exopeptidases"/>
    <property type="match status" value="1"/>
</dbReference>
<keyword evidence="3" id="KW-0378">Hydrolase</keyword>
<feature type="domain" description="Peptidase M20 dimerisation" evidence="5">
    <location>
        <begin position="225"/>
        <end position="354"/>
    </location>
</feature>
<evidence type="ECO:0000259" key="5">
    <source>
        <dbReference type="Pfam" id="PF07687"/>
    </source>
</evidence>
<evidence type="ECO:0000256" key="4">
    <source>
        <dbReference type="SAM" id="SignalP"/>
    </source>
</evidence>
<keyword evidence="1" id="KW-0645">Protease</keyword>
<keyword evidence="4" id="KW-0732">Signal</keyword>
<dbReference type="InterPro" id="IPR002933">
    <property type="entry name" value="Peptidase_M20"/>
</dbReference>
<dbReference type="GO" id="GO:0006508">
    <property type="term" value="P:proteolysis"/>
    <property type="evidence" value="ECO:0007669"/>
    <property type="project" value="UniProtKB-KW"/>
</dbReference>
<dbReference type="eggNOG" id="KOG2276">
    <property type="taxonomic scope" value="Eukaryota"/>
</dbReference>
<dbReference type="GO" id="GO:0046872">
    <property type="term" value="F:metal ion binding"/>
    <property type="evidence" value="ECO:0007669"/>
    <property type="project" value="UniProtKB-KW"/>
</dbReference>
<dbReference type="InterPro" id="IPR051458">
    <property type="entry name" value="Cyt/Met_Dipeptidase"/>
</dbReference>
<dbReference type="STRING" id="574566.I0YQZ9"/>
<dbReference type="Gene3D" id="3.40.630.10">
    <property type="entry name" value="Zn peptidases"/>
    <property type="match status" value="1"/>
</dbReference>
<protein>
    <submittedName>
        <fullName evidence="6">Peptidase M20</fullName>
    </submittedName>
</protein>
<dbReference type="GO" id="GO:0008233">
    <property type="term" value="F:peptidase activity"/>
    <property type="evidence" value="ECO:0007669"/>
    <property type="project" value="UniProtKB-KW"/>
</dbReference>
<dbReference type="PANTHER" id="PTHR43270:SF12">
    <property type="entry name" value="SUCCINYL-DIAMINOPIMELATE DESUCCINYLASE"/>
    <property type="match status" value="1"/>
</dbReference>